<dbReference type="Proteomes" id="UP000000599">
    <property type="component" value="Chromosome F"/>
</dbReference>
<dbReference type="KEGG" id="dha:DEHA2F11528g"/>
<keyword evidence="2" id="KW-0732">Signal</keyword>
<feature type="compositionally biased region" description="Acidic residues" evidence="1">
    <location>
        <begin position="108"/>
        <end position="120"/>
    </location>
</feature>
<organism evidence="3 4">
    <name type="scientific">Debaryomyces hansenii (strain ATCC 36239 / CBS 767 / BCRC 21394 / JCM 1990 / NBRC 0083 / IGC 2968)</name>
    <name type="common">Yeast</name>
    <name type="synonym">Torulaspora hansenii</name>
    <dbReference type="NCBI Taxonomy" id="284592"/>
    <lineage>
        <taxon>Eukaryota</taxon>
        <taxon>Fungi</taxon>
        <taxon>Dikarya</taxon>
        <taxon>Ascomycota</taxon>
        <taxon>Saccharomycotina</taxon>
        <taxon>Pichiomycetes</taxon>
        <taxon>Debaryomycetaceae</taxon>
        <taxon>Debaryomyces</taxon>
    </lineage>
</organism>
<dbReference type="OMA" id="NFADHYQ"/>
<dbReference type="GeneID" id="8998945"/>
<feature type="signal peptide" evidence="2">
    <location>
        <begin position="1"/>
        <end position="24"/>
    </location>
</feature>
<dbReference type="InParanoid" id="B5RUE4"/>
<evidence type="ECO:0000256" key="1">
    <source>
        <dbReference type="SAM" id="MobiDB-lite"/>
    </source>
</evidence>
<dbReference type="AlphaFoldDB" id="B5RUE4"/>
<protein>
    <submittedName>
        <fullName evidence="3">DEHA2F11528p</fullName>
    </submittedName>
</protein>
<dbReference type="OrthoDB" id="4019199at2759"/>
<dbReference type="RefSeq" id="XP_002770797.1">
    <property type="nucleotide sequence ID" value="XM_002770751.1"/>
</dbReference>
<proteinExistence type="predicted"/>
<evidence type="ECO:0000313" key="4">
    <source>
        <dbReference type="Proteomes" id="UP000000599"/>
    </source>
</evidence>
<reference evidence="3 4" key="1">
    <citation type="journal article" date="2004" name="Nature">
        <title>Genome evolution in yeasts.</title>
        <authorList>
            <consortium name="Genolevures"/>
            <person name="Dujon B."/>
            <person name="Sherman D."/>
            <person name="Fischer G."/>
            <person name="Durrens P."/>
            <person name="Casaregola S."/>
            <person name="Lafontaine I."/>
            <person name="de Montigny J."/>
            <person name="Marck C."/>
            <person name="Neuveglise C."/>
            <person name="Talla E."/>
            <person name="Goffard N."/>
            <person name="Frangeul L."/>
            <person name="Aigle M."/>
            <person name="Anthouard V."/>
            <person name="Babour A."/>
            <person name="Barbe V."/>
            <person name="Barnay S."/>
            <person name="Blanchin S."/>
            <person name="Beckerich J.M."/>
            <person name="Beyne E."/>
            <person name="Bleykasten C."/>
            <person name="Boisrame A."/>
            <person name="Boyer J."/>
            <person name="Cattolico L."/>
            <person name="Confanioleri F."/>
            <person name="de Daruvar A."/>
            <person name="Despons L."/>
            <person name="Fabre E."/>
            <person name="Fairhead C."/>
            <person name="Ferry-Dumazet H."/>
            <person name="Groppi A."/>
            <person name="Hantraye F."/>
            <person name="Hennequin C."/>
            <person name="Jauniaux N."/>
            <person name="Joyet P."/>
            <person name="Kachouri R."/>
            <person name="Kerrest A."/>
            <person name="Koszul R."/>
            <person name="Lemaire M."/>
            <person name="Lesur I."/>
            <person name="Ma L."/>
            <person name="Muller H."/>
            <person name="Nicaud J.M."/>
            <person name="Nikolski M."/>
            <person name="Oztas S."/>
            <person name="Ozier-Kalogeropoulos O."/>
            <person name="Pellenz S."/>
            <person name="Potier S."/>
            <person name="Richard G.F."/>
            <person name="Straub M.L."/>
            <person name="Suleau A."/>
            <person name="Swennene D."/>
            <person name="Tekaia F."/>
            <person name="Wesolowski-Louvel M."/>
            <person name="Westhof E."/>
            <person name="Wirth B."/>
            <person name="Zeniou-Meyer M."/>
            <person name="Zivanovic I."/>
            <person name="Bolotin-Fukuhara M."/>
            <person name="Thierry A."/>
            <person name="Bouchier C."/>
            <person name="Caudron B."/>
            <person name="Scarpelli C."/>
            <person name="Gaillardin C."/>
            <person name="Weissenbach J."/>
            <person name="Wincker P."/>
            <person name="Souciet J.L."/>
        </authorList>
    </citation>
    <scope>NUCLEOTIDE SEQUENCE [LARGE SCALE GENOMIC DNA]</scope>
    <source>
        <strain evidence="4">ATCC 36239 / CBS 767 / BCRC 21394 / JCM 1990 / NBRC 0083 / IGC 2968</strain>
    </source>
</reference>
<dbReference type="HOGENOM" id="CLU_135158_0_0_1"/>
<feature type="chain" id="PRO_5002835406" evidence="2">
    <location>
        <begin position="25"/>
        <end position="120"/>
    </location>
</feature>
<name>B5RUE4_DEBHA</name>
<evidence type="ECO:0000256" key="2">
    <source>
        <dbReference type="SAM" id="SignalP"/>
    </source>
</evidence>
<dbReference type="VEuPathDB" id="FungiDB:DEHA2F11528g"/>
<gene>
    <name evidence="3" type="ordered locus">DEHA2F11528g</name>
</gene>
<dbReference type="eggNOG" id="ENOG502RMT1">
    <property type="taxonomic scope" value="Eukaryota"/>
</dbReference>
<feature type="region of interest" description="Disordered" evidence="1">
    <location>
        <begin position="72"/>
        <end position="120"/>
    </location>
</feature>
<evidence type="ECO:0000313" key="3">
    <source>
        <dbReference type="EMBL" id="CAR66322.1"/>
    </source>
</evidence>
<keyword evidence="4" id="KW-1185">Reference proteome</keyword>
<dbReference type="EMBL" id="CR382138">
    <property type="protein sequence ID" value="CAR66322.1"/>
    <property type="molecule type" value="Genomic_DNA"/>
</dbReference>
<accession>B5RUE4</accession>
<sequence length="120" mass="13009">MPFIVPMSIKIAVTAGALAGATLAVVNNKENVLRGAEYVLQKGADFCKQRLEKAQEMNMHFAESHEDSAFASGYAYSENGESTGNDTPDDMDSDRDYATTPDVSDMSDSSDEEIDMISLD</sequence>